<keyword evidence="2" id="KW-1185">Reference proteome</keyword>
<evidence type="ECO:0000313" key="2">
    <source>
        <dbReference type="Proteomes" id="UP001364617"/>
    </source>
</evidence>
<dbReference type="AlphaFoldDB" id="A0AAN9CI61"/>
<reference evidence="1 2" key="1">
    <citation type="submission" date="2024-02" db="EMBL/GenBank/DDBJ databases">
        <title>Chromosome-level genome assembly of the Eurasian Minnow (Phoxinus phoxinus).</title>
        <authorList>
            <person name="Oriowo T.O."/>
            <person name="Martin S."/>
            <person name="Stange M."/>
            <person name="Chrysostomakis Y."/>
            <person name="Brown T."/>
            <person name="Winkler S."/>
            <person name="Kukowka S."/>
            <person name="Myers E.W."/>
            <person name="Bohne A."/>
        </authorList>
    </citation>
    <scope>NUCLEOTIDE SEQUENCE [LARGE SCALE GENOMIC DNA]</scope>
    <source>
        <strain evidence="1">ZFMK-TIS-60720</strain>
        <tissue evidence="1">Whole Organism</tissue>
    </source>
</reference>
<evidence type="ECO:0000313" key="1">
    <source>
        <dbReference type="EMBL" id="KAK7137425.1"/>
    </source>
</evidence>
<dbReference type="PANTHER" id="PTHR31025">
    <property type="entry name" value="SI:CH211-196P9.1-RELATED"/>
    <property type="match status" value="1"/>
</dbReference>
<protein>
    <submittedName>
        <fullName evidence="1">Uncharacterized protein</fullName>
    </submittedName>
</protein>
<dbReference type="Proteomes" id="UP001364617">
    <property type="component" value="Unassembled WGS sequence"/>
</dbReference>
<gene>
    <name evidence="1" type="ORF">R3I93_017494</name>
</gene>
<proteinExistence type="predicted"/>
<comment type="caution">
    <text evidence="1">The sequence shown here is derived from an EMBL/GenBank/DDBJ whole genome shotgun (WGS) entry which is preliminary data.</text>
</comment>
<dbReference type="PANTHER" id="PTHR31025:SF25">
    <property type="entry name" value="ZINC FINGER (C2H2)-60"/>
    <property type="match status" value="1"/>
</dbReference>
<name>A0AAN9CI61_9TELE</name>
<sequence>MKDRWPALFDPYQINAEFQRTTTVLLEPKFMSALDRHTPKLLTLFRAKGGALGRRLEIIMELLQVQ</sequence>
<organism evidence="1 2">
    <name type="scientific">Phoxinus phoxinus</name>
    <name type="common">Eurasian minnow</name>
    <dbReference type="NCBI Taxonomy" id="58324"/>
    <lineage>
        <taxon>Eukaryota</taxon>
        <taxon>Metazoa</taxon>
        <taxon>Chordata</taxon>
        <taxon>Craniata</taxon>
        <taxon>Vertebrata</taxon>
        <taxon>Euteleostomi</taxon>
        <taxon>Actinopterygii</taxon>
        <taxon>Neopterygii</taxon>
        <taxon>Teleostei</taxon>
        <taxon>Ostariophysi</taxon>
        <taxon>Cypriniformes</taxon>
        <taxon>Leuciscidae</taxon>
        <taxon>Phoxininae</taxon>
        <taxon>Phoxinus</taxon>
    </lineage>
</organism>
<accession>A0AAN9CI61</accession>
<dbReference type="EMBL" id="JAYKXH010000018">
    <property type="protein sequence ID" value="KAK7137425.1"/>
    <property type="molecule type" value="Genomic_DNA"/>
</dbReference>